<dbReference type="PANTHER" id="PTHR14119">
    <property type="entry name" value="HYDROLASE"/>
    <property type="match status" value="1"/>
</dbReference>
<dbReference type="GO" id="GO:0008908">
    <property type="term" value="F:isochorismatase activity"/>
    <property type="evidence" value="ECO:0007669"/>
    <property type="project" value="UniProtKB-EC"/>
</dbReference>
<sequence length="189" mass="20666">MEDAMKYVDVNQALLTAGTSALLIVDMQEKLLPAIRDTDALCGRVARLAQAARLLSVPVWATEHWPGKIGPTHPELLAHVDRVVTKTHFDACREAGFLADWPAGRTRVLLTGTEAHICVLQTGLGLAQAGFQPVLVADGAGSRRESDWAAACERWRHHGLETVTSEMAIYEWLETPAHPAFRDVLALVK</sequence>
<dbReference type="SUPFAM" id="SSF52499">
    <property type="entry name" value="Isochorismatase-like hydrolases"/>
    <property type="match status" value="1"/>
</dbReference>
<keyword evidence="3" id="KW-1185">Reference proteome</keyword>
<dbReference type="InterPro" id="IPR000868">
    <property type="entry name" value="Isochorismatase-like_dom"/>
</dbReference>
<dbReference type="eggNOG" id="COG1335">
    <property type="taxonomic scope" value="Bacteria"/>
</dbReference>
<dbReference type="Pfam" id="PF00857">
    <property type="entry name" value="Isochorismatase"/>
    <property type="match status" value="1"/>
</dbReference>
<feature type="domain" description="Isochorismatase-like" evidence="1">
    <location>
        <begin position="20"/>
        <end position="166"/>
    </location>
</feature>
<dbReference type="InterPro" id="IPR050993">
    <property type="entry name" value="Isochorismatase_domain"/>
</dbReference>
<dbReference type="EMBL" id="HG916765">
    <property type="protein sequence ID" value="CDM25378.1"/>
    <property type="molecule type" value="Genomic_DNA"/>
</dbReference>
<evidence type="ECO:0000259" key="1">
    <source>
        <dbReference type="Pfam" id="PF00857"/>
    </source>
</evidence>
<dbReference type="InterPro" id="IPR036380">
    <property type="entry name" value="Isochorismatase-like_sf"/>
</dbReference>
<protein>
    <submittedName>
        <fullName evidence="2">Isochorismatase</fullName>
        <ecNumber evidence="2">3.3.2.1</ecNumber>
    </submittedName>
</protein>
<reference evidence="2" key="1">
    <citation type="journal article" date="2014" name="BMC Microbiol.">
        <title>The oxygen-independent metabolism of cyclic monoterpenes in Castellaniella defragrans 65Phen.</title>
        <authorList>
            <person name="Petasch J."/>
            <person name="Disch E.M."/>
            <person name="Markert S."/>
            <person name="Becher D."/>
            <person name="Schweder T."/>
            <person name="Huttel B."/>
            <person name="Reinhardt R."/>
            <person name="Harder J."/>
        </authorList>
    </citation>
    <scope>NUCLEOTIDE SEQUENCE [LARGE SCALE GENOMIC DNA]</scope>
    <source>
        <strain evidence="2">65Phen</strain>
    </source>
</reference>
<dbReference type="AlphaFoldDB" id="W8X002"/>
<accession>W8X002</accession>
<gene>
    <name evidence="2" type="ORF">BN940_14666</name>
</gene>
<organism evidence="2 3">
    <name type="scientific">Castellaniella defragrans (strain DSM 12143 / CCUG 39792 / 65Phen)</name>
    <name type="common">Alcaligenes defragrans</name>
    <dbReference type="NCBI Taxonomy" id="1437824"/>
    <lineage>
        <taxon>Bacteria</taxon>
        <taxon>Pseudomonadati</taxon>
        <taxon>Pseudomonadota</taxon>
        <taxon>Betaproteobacteria</taxon>
        <taxon>Burkholderiales</taxon>
        <taxon>Alcaligenaceae</taxon>
        <taxon>Castellaniella</taxon>
    </lineage>
</organism>
<name>W8X002_CASD6</name>
<dbReference type="STRING" id="1437824.BN940_14666"/>
<evidence type="ECO:0000313" key="3">
    <source>
        <dbReference type="Proteomes" id="UP000019805"/>
    </source>
</evidence>
<dbReference type="Proteomes" id="UP000019805">
    <property type="component" value="Chromosome"/>
</dbReference>
<dbReference type="EC" id="3.3.2.1" evidence="2"/>
<dbReference type="HOGENOM" id="CLU_066901_0_1_4"/>
<proteinExistence type="predicted"/>
<dbReference type="KEGG" id="cdn:BN940_14666"/>
<evidence type="ECO:0000313" key="2">
    <source>
        <dbReference type="EMBL" id="CDM25378.1"/>
    </source>
</evidence>
<keyword evidence="2" id="KW-0378">Hydrolase</keyword>
<dbReference type="PANTHER" id="PTHR14119:SF3">
    <property type="entry name" value="ISOCHORISMATASE DOMAIN-CONTAINING PROTEIN 2"/>
    <property type="match status" value="1"/>
</dbReference>
<dbReference type="Gene3D" id="3.40.50.850">
    <property type="entry name" value="Isochorismatase-like"/>
    <property type="match status" value="1"/>
</dbReference>